<name>A0A915CHK6_PARUN</name>
<sequence>QMLLEQIRNTSERFHMMHTIVTSSETLKTCAFWVNQ</sequence>
<organism evidence="1 2">
    <name type="scientific">Parascaris univalens</name>
    <name type="common">Nematode worm</name>
    <dbReference type="NCBI Taxonomy" id="6257"/>
    <lineage>
        <taxon>Eukaryota</taxon>
        <taxon>Metazoa</taxon>
        <taxon>Ecdysozoa</taxon>
        <taxon>Nematoda</taxon>
        <taxon>Chromadorea</taxon>
        <taxon>Rhabditida</taxon>
        <taxon>Spirurina</taxon>
        <taxon>Ascaridomorpha</taxon>
        <taxon>Ascaridoidea</taxon>
        <taxon>Ascarididae</taxon>
        <taxon>Parascaris</taxon>
    </lineage>
</organism>
<accession>A0A915CHK6</accession>
<reference evidence="2" key="1">
    <citation type="submission" date="2022-11" db="UniProtKB">
        <authorList>
            <consortium name="WormBaseParasite"/>
        </authorList>
    </citation>
    <scope>IDENTIFICATION</scope>
</reference>
<dbReference type="Proteomes" id="UP000887569">
    <property type="component" value="Unplaced"/>
</dbReference>
<proteinExistence type="predicted"/>
<evidence type="ECO:0000313" key="1">
    <source>
        <dbReference type="Proteomes" id="UP000887569"/>
    </source>
</evidence>
<protein>
    <submittedName>
        <fullName evidence="2">Laminin G domain-containing protein</fullName>
    </submittedName>
</protein>
<dbReference type="WBParaSite" id="PgR162X_g003_t05">
    <property type="protein sequence ID" value="PgR162X_g003_t05"/>
    <property type="gene ID" value="PgR162X_g003"/>
</dbReference>
<keyword evidence="1" id="KW-1185">Reference proteome</keyword>
<evidence type="ECO:0000313" key="2">
    <source>
        <dbReference type="WBParaSite" id="PgR162X_g003_t05"/>
    </source>
</evidence>
<dbReference type="AlphaFoldDB" id="A0A915CHK6"/>